<evidence type="ECO:0000313" key="1">
    <source>
        <dbReference type="EMBL" id="MBB5700698.1"/>
    </source>
</evidence>
<proteinExistence type="predicted"/>
<dbReference type="EMBL" id="JACIJG010000002">
    <property type="protein sequence ID" value="MBB5700698.1"/>
    <property type="molecule type" value="Genomic_DNA"/>
</dbReference>
<protein>
    <submittedName>
        <fullName evidence="1">Uncharacterized protein</fullName>
    </submittedName>
</protein>
<evidence type="ECO:0000313" key="2">
    <source>
        <dbReference type="Proteomes" id="UP000555546"/>
    </source>
</evidence>
<dbReference type="RefSeq" id="WP_183647685.1">
    <property type="nucleotide sequence ID" value="NZ_JACIJG010000002.1"/>
</dbReference>
<gene>
    <name evidence="1" type="ORF">FHS76_000541</name>
</gene>
<comment type="caution">
    <text evidence="1">The sequence shown here is derived from an EMBL/GenBank/DDBJ whole genome shotgun (WGS) entry which is preliminary data.</text>
</comment>
<dbReference type="Proteomes" id="UP000555546">
    <property type="component" value="Unassembled WGS sequence"/>
</dbReference>
<keyword evidence="2" id="KW-1185">Reference proteome</keyword>
<reference evidence="1 2" key="1">
    <citation type="submission" date="2020-08" db="EMBL/GenBank/DDBJ databases">
        <title>Genomic Encyclopedia of Type Strains, Phase IV (KMG-IV): sequencing the most valuable type-strain genomes for metagenomic binning, comparative biology and taxonomic classification.</title>
        <authorList>
            <person name="Goeker M."/>
        </authorList>
    </citation>
    <scope>NUCLEOTIDE SEQUENCE [LARGE SCALE GENOMIC DNA]</scope>
    <source>
        <strain evidence="1 2">DSM 26944</strain>
    </source>
</reference>
<sequence length="83" mass="8818">MSEIPDDVLKAAKAAAYETEKTGDDAAAITSLTGVDVIARAILAERDRCANVAIQYFRGDEYNSNQQSASEMIYAAILSGEAS</sequence>
<organism evidence="1 2">
    <name type="scientific">Brucella daejeonensis</name>
    <dbReference type="NCBI Taxonomy" id="659015"/>
    <lineage>
        <taxon>Bacteria</taxon>
        <taxon>Pseudomonadati</taxon>
        <taxon>Pseudomonadota</taxon>
        <taxon>Alphaproteobacteria</taxon>
        <taxon>Hyphomicrobiales</taxon>
        <taxon>Brucellaceae</taxon>
        <taxon>Brucella/Ochrobactrum group</taxon>
        <taxon>Brucella</taxon>
    </lineage>
</organism>
<accession>A0A7W9AU95</accession>
<dbReference type="AlphaFoldDB" id="A0A7W9AU95"/>
<name>A0A7W9AU95_9HYPH</name>